<evidence type="ECO:0000313" key="2">
    <source>
        <dbReference type="Proteomes" id="UP000584824"/>
    </source>
</evidence>
<organism evidence="1 2">
    <name type="scientific">Allorhizobium borbori</name>
    <dbReference type="NCBI Taxonomy" id="485907"/>
    <lineage>
        <taxon>Bacteria</taxon>
        <taxon>Pseudomonadati</taxon>
        <taxon>Pseudomonadota</taxon>
        <taxon>Alphaproteobacteria</taxon>
        <taxon>Hyphomicrobiales</taxon>
        <taxon>Rhizobiaceae</taxon>
        <taxon>Rhizobium/Agrobacterium group</taxon>
        <taxon>Allorhizobium</taxon>
    </lineage>
</organism>
<reference evidence="1 2" key="1">
    <citation type="submission" date="2020-08" db="EMBL/GenBank/DDBJ databases">
        <title>Genomic Encyclopedia of Type Strains, Phase IV (KMG-IV): sequencing the most valuable type-strain genomes for metagenomic binning, comparative biology and taxonomic classification.</title>
        <authorList>
            <person name="Goeker M."/>
        </authorList>
    </citation>
    <scope>NUCLEOTIDE SEQUENCE [LARGE SCALE GENOMIC DNA]</scope>
    <source>
        <strain evidence="1 2">DSM 26385</strain>
    </source>
</reference>
<gene>
    <name evidence="1" type="ORF">GGQ66_003076</name>
</gene>
<evidence type="ECO:0000313" key="1">
    <source>
        <dbReference type="EMBL" id="MBB4104499.1"/>
    </source>
</evidence>
<protein>
    <submittedName>
        <fullName evidence="1">Uncharacterized protein</fullName>
    </submittedName>
</protein>
<comment type="caution">
    <text evidence="1">The sequence shown here is derived from an EMBL/GenBank/DDBJ whole genome shotgun (WGS) entry which is preliminary data.</text>
</comment>
<proteinExistence type="predicted"/>
<dbReference type="RefSeq" id="WP_183793579.1">
    <property type="nucleotide sequence ID" value="NZ_JACIDU010000012.1"/>
</dbReference>
<keyword evidence="2" id="KW-1185">Reference proteome</keyword>
<accession>A0A7W6P349</accession>
<dbReference type="AlphaFoldDB" id="A0A7W6P349"/>
<dbReference type="EMBL" id="JACIDU010000012">
    <property type="protein sequence ID" value="MBB4104499.1"/>
    <property type="molecule type" value="Genomic_DNA"/>
</dbReference>
<sequence>MLSITHLWCSYDNDDPPVILPPDNAFLVVLYLCDAEHRDIWPDRPPGALKLYPKGSICLIDLQQGAGIAIQGGFEVLVFHIPYEHLAELADEAGEPRVEDLTVCRGIEDRTVRDIGAALMPLFDMADDVRDRLLVHVALAFNAHIAQRYGRPRYQH</sequence>
<name>A0A7W6P349_9HYPH</name>
<dbReference type="Proteomes" id="UP000584824">
    <property type="component" value="Unassembled WGS sequence"/>
</dbReference>